<gene>
    <name evidence="1" type="ORF">LCGC14_0546210</name>
</gene>
<evidence type="ECO:0000313" key="1">
    <source>
        <dbReference type="EMBL" id="KKN59066.1"/>
    </source>
</evidence>
<proteinExistence type="predicted"/>
<organism evidence="1">
    <name type="scientific">marine sediment metagenome</name>
    <dbReference type="NCBI Taxonomy" id="412755"/>
    <lineage>
        <taxon>unclassified sequences</taxon>
        <taxon>metagenomes</taxon>
        <taxon>ecological metagenomes</taxon>
    </lineage>
</organism>
<name>A0A0F9UCU0_9ZZZZ</name>
<sequence length="788" mass="88533">MVTVAQARASIQTQRGLVASQRQQIQQRTQQLALTAAQVRQQTKQSIAQRQTEAQRLSDIRKRALAILNPIEKSLDEASREVSAIESQIRVQQEEQAAFNRALKAFQSDDPRAVIGLSGKEQEFFKQISAGKTTAVRLGIEKQIGELRERGLEPIFIDGELKGFQDLITKQSRTLEGVEPIVIGKKLVGFEDIALQLSRQLREPIPIRVAPPEIPPGVVRVAETNIEQLVRNIRESQPQLRFIKNVDLRNALQKAIPPGVPTVLGLGKFSESKFKQALSDPKGVFKFTPIQAERIGDITKEIVGGFVLGAGIGKVVTLIRGAGARLLPRTLTGNPKFQKSINAIGGLGAITLTGAAGLSVKRTFDQEGIDAAILQTIGLISFGAGFSVTGLKALPRAEAEFKQVTDLLKKAIPPGRRGETRFDELGRFLKKKKGGRFGELEQLDPEDIRKGREALAAIERRIALAKTPKEQAKILAELKKRLRTPQEKRNFENFILGLVEKEIIKLPKVEIIPRVEARVIPERPITVLVPKRKTPGRIREERRVATNKARNQRRIARSKLSLGEKFKLAQAGFVEVGLTSAQRVKQRQKERQKLVLKQRTETKTIQRGRQRLILRQRLASRLALRQLLRNSLKTGLKLRPRLKRFGVLPPPIPFPKKRVKKKVFKKIPFEISGKSFNVLVRRQGKFKKIASNLPENRAKRRLLKVLDTTLAASGRIIPSNKKPIKKDIKKINIPAATFRRPVPKSPLRKKNTFTIIERRSKRLNTRTEVKAIQRAKKLKKIPMNLKVK</sequence>
<dbReference type="EMBL" id="LAZR01000741">
    <property type="protein sequence ID" value="KKN59066.1"/>
    <property type="molecule type" value="Genomic_DNA"/>
</dbReference>
<dbReference type="AlphaFoldDB" id="A0A0F9UCU0"/>
<reference evidence="1" key="1">
    <citation type="journal article" date="2015" name="Nature">
        <title>Complex archaea that bridge the gap between prokaryotes and eukaryotes.</title>
        <authorList>
            <person name="Spang A."/>
            <person name="Saw J.H."/>
            <person name="Jorgensen S.L."/>
            <person name="Zaremba-Niedzwiedzka K."/>
            <person name="Martijn J."/>
            <person name="Lind A.E."/>
            <person name="van Eijk R."/>
            <person name="Schleper C."/>
            <person name="Guy L."/>
            <person name="Ettema T.J."/>
        </authorList>
    </citation>
    <scope>NUCLEOTIDE SEQUENCE</scope>
</reference>
<accession>A0A0F9UCU0</accession>
<protein>
    <submittedName>
        <fullName evidence="1">Uncharacterized protein</fullName>
    </submittedName>
</protein>
<comment type="caution">
    <text evidence="1">The sequence shown here is derived from an EMBL/GenBank/DDBJ whole genome shotgun (WGS) entry which is preliminary data.</text>
</comment>